<dbReference type="GO" id="GO:0006096">
    <property type="term" value="P:glycolytic process"/>
    <property type="evidence" value="ECO:0007669"/>
    <property type="project" value="UniProtKB-KW"/>
</dbReference>
<dbReference type="NCBIfam" id="NF006914">
    <property type="entry name" value="PRK09404.1"/>
    <property type="match status" value="1"/>
</dbReference>
<feature type="domain" description="Transketolase-like pyrimidine-binding" evidence="11">
    <location>
        <begin position="643"/>
        <end position="836"/>
    </location>
</feature>
<comment type="subunit">
    <text evidence="4">Homodimer. Part of the 2-oxoglutarate dehydrogenase (OGDH) complex composed of E1 (2-oxoglutarate dehydrogenase), E2 (dihydrolipoamide succinyltransferase) and E3 (dihydrolipoamide dehydrogenase); the complex contains multiple copies of the three enzymatic components (E1, E2 and E3).</text>
</comment>
<comment type="caution">
    <text evidence="12">The sequence shown here is derived from an EMBL/GenBank/DDBJ whole genome shotgun (WGS) entry which is preliminary data.</text>
</comment>
<evidence type="ECO:0000313" key="12">
    <source>
        <dbReference type="EMBL" id="MBP0437817.1"/>
    </source>
</evidence>
<dbReference type="Pfam" id="PF16870">
    <property type="entry name" value="OxoGdeHyase_C"/>
    <property type="match status" value="1"/>
</dbReference>
<dbReference type="CDD" id="cd02016">
    <property type="entry name" value="TPP_E1_OGDC_like"/>
    <property type="match status" value="1"/>
</dbReference>
<evidence type="ECO:0000256" key="1">
    <source>
        <dbReference type="ARBA" id="ARBA00001964"/>
    </source>
</evidence>
<keyword evidence="7 12" id="KW-0560">Oxidoreductase</keyword>
<dbReference type="NCBIfam" id="NF008907">
    <property type="entry name" value="PRK12270.1"/>
    <property type="match status" value="1"/>
</dbReference>
<dbReference type="FunFam" id="3.40.50.12470:FF:000003">
    <property type="entry name" value="2-oxoglutarate dehydrogenase E1 component"/>
    <property type="match status" value="1"/>
</dbReference>
<dbReference type="Pfam" id="PF16078">
    <property type="entry name" value="2-oxogl_dehyd_N"/>
    <property type="match status" value="1"/>
</dbReference>
<sequence>MARNDQANDQFAGTSFLYGGNADYIEQLYARFQEDQQSVSAEWRAFFGDLKDNAADVAKNAEGASWTKPNWPVQANGELVSALDGNWGTVEKHIEKKLKDKTAASSAPSTSETDILQATRDSVRAIMMIRAFRMRGHLHANLDPLGIAKPIEDYNELSPENYGFTEADYDRPIFIDNVLGLEYATVRQMLDILKRTYCSTMGVEFMHISNPEEKAWIQERIEGPDKGVEFTANGKKAILQKLVEAEGFEQFIDVKYKGTKRFGLDGGEALIPALEQIIKRGGQLGLKEVVLGMAHRGRLNVLSQVMGKPHRAIFHEFKGGSYAPDDVEGSGDVKYHLGASSDREFDGNKVHLSLTANPSHLEIVDPVVMGKARAKQDQLFGRNKSHDMVPPEERAKVLPLLLHGDAAFAGQGVVAEILGLSGLRGHRVGGTLHFIINNQIGFTTNPRFSRSSPYPSDVAKMIEAPIFHVNGDDPEAVVYATKIAIEYRMKFQKPVVVDMFCYRRFGHNEGDEPAFTQPIMYRNIRGHSTVVKAYGEKLIAEGHLTAEELDKLKADWRAHLEVEFESGQAYRPNKADWLDGQWSGLRTADNQDEQRRGKTAVPAKTLKDIGKKLTEIPKDFEAHKTITRFMENRRKMIDTGEGIDWSTAEALAFGSILVEGNPIRLSGQDSERGTFSQRHSVLYDQREEARYIPLNNLSAAQANYEVINSMLSEEAVLGFEYGYSLAEPRALTLWEAQFGDFANGAQVVFDQFISSGERKWLRMSGLVCLLPHGYEGQGPEHSSARLERWLQLCAEDNMQVAYCTTPANYFHILRRQLKRDFRKPLILMTPKSLLRHKRAVSTLADLSGESSFHRLLWDDAQYEGDQPIKLVKDSKIRRVVLCSGKVYYDLFEEREKRGIDDVYLLRVEQLYPFPAKALINELSRFRNAEMVWCQEEPKNMGAWSFIDPYLEWVLAHIDAKHQRVRYTGRPAAASPATGLMSKHLAQLQAFLEDALGG</sequence>
<dbReference type="InterPro" id="IPR005475">
    <property type="entry name" value="Transketolase-like_Pyr-bd"/>
</dbReference>
<dbReference type="GO" id="GO:0006099">
    <property type="term" value="P:tricarboxylic acid cycle"/>
    <property type="evidence" value="ECO:0007669"/>
    <property type="project" value="TreeGrafter"/>
</dbReference>
<dbReference type="Gene3D" id="3.40.50.12470">
    <property type="match status" value="1"/>
</dbReference>
<dbReference type="Pfam" id="PF00676">
    <property type="entry name" value="E1_dh"/>
    <property type="match status" value="1"/>
</dbReference>
<proteinExistence type="inferred from homology"/>
<comment type="similarity">
    <text evidence="3">Belongs to the alpha-ketoglutarate dehydrogenase family.</text>
</comment>
<evidence type="ECO:0000256" key="7">
    <source>
        <dbReference type="ARBA" id="ARBA00023002"/>
    </source>
</evidence>
<dbReference type="PANTHER" id="PTHR23152">
    <property type="entry name" value="2-OXOGLUTARATE DEHYDROGENASE"/>
    <property type="match status" value="1"/>
</dbReference>
<evidence type="ECO:0000256" key="9">
    <source>
        <dbReference type="ARBA" id="ARBA00023152"/>
    </source>
</evidence>
<accession>A0A8J7R566</accession>
<dbReference type="Gene3D" id="3.40.50.11610">
    <property type="entry name" value="Multifunctional 2-oxoglutarate metabolism enzyme, C-terminal domain"/>
    <property type="match status" value="1"/>
</dbReference>
<dbReference type="PIRSF" id="PIRSF000157">
    <property type="entry name" value="Oxoglu_dh_E1"/>
    <property type="match status" value="1"/>
</dbReference>
<organism evidence="12 13">
    <name type="scientific">Tianweitania sediminis</name>
    <dbReference type="NCBI Taxonomy" id="1502156"/>
    <lineage>
        <taxon>Bacteria</taxon>
        <taxon>Pseudomonadati</taxon>
        <taxon>Pseudomonadota</taxon>
        <taxon>Alphaproteobacteria</taxon>
        <taxon>Hyphomicrobiales</taxon>
        <taxon>Phyllobacteriaceae</taxon>
        <taxon>Tianweitania</taxon>
    </lineage>
</organism>
<keyword evidence="8" id="KW-0786">Thiamine pyrophosphate</keyword>
<dbReference type="Pfam" id="PF02779">
    <property type="entry name" value="Transket_pyr"/>
    <property type="match status" value="1"/>
</dbReference>
<dbReference type="Proteomes" id="UP000666240">
    <property type="component" value="Unassembled WGS sequence"/>
</dbReference>
<dbReference type="PANTHER" id="PTHR23152:SF4">
    <property type="entry name" value="2-OXOADIPATE DEHYDROGENASE COMPLEX COMPONENT E1"/>
    <property type="match status" value="1"/>
</dbReference>
<dbReference type="InterPro" id="IPR029061">
    <property type="entry name" value="THDP-binding"/>
</dbReference>
<evidence type="ECO:0000256" key="2">
    <source>
        <dbReference type="ARBA" id="ARBA00003906"/>
    </source>
</evidence>
<dbReference type="GO" id="GO:0005829">
    <property type="term" value="C:cytosol"/>
    <property type="evidence" value="ECO:0007669"/>
    <property type="project" value="TreeGrafter"/>
</dbReference>
<evidence type="ECO:0000256" key="10">
    <source>
        <dbReference type="ARBA" id="ARBA00030680"/>
    </source>
</evidence>
<name>A0A8J7R566_9HYPH</name>
<dbReference type="SUPFAM" id="SSF52518">
    <property type="entry name" value="Thiamin diphosphate-binding fold (THDP-binding)"/>
    <property type="match status" value="2"/>
</dbReference>
<evidence type="ECO:0000259" key="11">
    <source>
        <dbReference type="SMART" id="SM00861"/>
    </source>
</evidence>
<keyword evidence="13" id="KW-1185">Reference proteome</keyword>
<dbReference type="InterPro" id="IPR031717">
    <property type="entry name" value="ODO-1/KGD_C"/>
</dbReference>
<dbReference type="EC" id="1.2.4.2" evidence="5"/>
<evidence type="ECO:0000313" key="13">
    <source>
        <dbReference type="Proteomes" id="UP000666240"/>
    </source>
</evidence>
<protein>
    <recommendedName>
        <fullName evidence="6">2-oxoglutarate dehydrogenase E1 component</fullName>
        <ecNumber evidence="5">1.2.4.2</ecNumber>
    </recommendedName>
    <alternativeName>
        <fullName evidence="10">Alpha-ketoglutarate dehydrogenase</fullName>
    </alternativeName>
</protein>
<dbReference type="RefSeq" id="WP_209334366.1">
    <property type="nucleotide sequence ID" value="NZ_JAGIYY010000001.1"/>
</dbReference>
<dbReference type="InterPro" id="IPR042179">
    <property type="entry name" value="KGD_C_sf"/>
</dbReference>
<gene>
    <name evidence="12" type="ORF">J5Y06_03990</name>
</gene>
<evidence type="ECO:0000256" key="3">
    <source>
        <dbReference type="ARBA" id="ARBA00006936"/>
    </source>
</evidence>
<reference evidence="12" key="1">
    <citation type="submission" date="2021-03" db="EMBL/GenBank/DDBJ databases">
        <title>Genome sequencing and assembly of Tianweitania sediminis.</title>
        <authorList>
            <person name="Chhetri G."/>
        </authorList>
    </citation>
    <scope>NUCLEOTIDE SEQUENCE</scope>
    <source>
        <strain evidence="12">Z8</strain>
    </source>
</reference>
<dbReference type="NCBIfam" id="TIGR00239">
    <property type="entry name" value="2oxo_dh_E1"/>
    <property type="match status" value="1"/>
</dbReference>
<keyword evidence="9" id="KW-0324">Glycolysis</keyword>
<dbReference type="SMART" id="SM00861">
    <property type="entry name" value="Transket_pyr"/>
    <property type="match status" value="1"/>
</dbReference>
<dbReference type="AlphaFoldDB" id="A0A8J7R566"/>
<comment type="cofactor">
    <cofactor evidence="1">
        <name>thiamine diphosphate</name>
        <dbReference type="ChEBI" id="CHEBI:58937"/>
    </cofactor>
</comment>
<dbReference type="GO" id="GO:0004591">
    <property type="term" value="F:oxoglutarate dehydrogenase (succinyl-transferring) activity"/>
    <property type="evidence" value="ECO:0007669"/>
    <property type="project" value="UniProtKB-EC"/>
</dbReference>
<dbReference type="InterPro" id="IPR011603">
    <property type="entry name" value="2oxoglutarate_DH_E1"/>
</dbReference>
<evidence type="ECO:0000256" key="6">
    <source>
        <dbReference type="ARBA" id="ARBA00013321"/>
    </source>
</evidence>
<evidence type="ECO:0000256" key="8">
    <source>
        <dbReference type="ARBA" id="ARBA00023052"/>
    </source>
</evidence>
<comment type="function">
    <text evidence="2">E1 component of the 2-oxoglutarate dehydrogenase (OGDH) complex which catalyzes the decarboxylation of 2-oxoglutarate, the first step in the conversion of 2-oxoglutarate to succinyl-CoA and CO(2).</text>
</comment>
<dbReference type="EMBL" id="JAGIYY010000001">
    <property type="protein sequence ID" value="MBP0437817.1"/>
    <property type="molecule type" value="Genomic_DNA"/>
</dbReference>
<dbReference type="Gene3D" id="3.40.50.970">
    <property type="match status" value="1"/>
</dbReference>
<dbReference type="InterPro" id="IPR001017">
    <property type="entry name" value="DH_E1"/>
</dbReference>
<dbReference type="GO" id="GO:0030976">
    <property type="term" value="F:thiamine pyrophosphate binding"/>
    <property type="evidence" value="ECO:0007669"/>
    <property type="project" value="InterPro"/>
</dbReference>
<dbReference type="InterPro" id="IPR032106">
    <property type="entry name" value="2-oxogl_dehyd_N"/>
</dbReference>
<evidence type="ECO:0000256" key="4">
    <source>
        <dbReference type="ARBA" id="ARBA00011301"/>
    </source>
</evidence>
<dbReference type="GO" id="GO:0045252">
    <property type="term" value="C:oxoglutarate dehydrogenase complex"/>
    <property type="evidence" value="ECO:0007669"/>
    <property type="project" value="TreeGrafter"/>
</dbReference>
<dbReference type="Gene3D" id="1.10.287.1150">
    <property type="entry name" value="TPP helical domain"/>
    <property type="match status" value="1"/>
</dbReference>
<evidence type="ECO:0000256" key="5">
    <source>
        <dbReference type="ARBA" id="ARBA00012280"/>
    </source>
</evidence>